<reference evidence="2" key="1">
    <citation type="journal article" date="2008" name="Genome Res.">
        <title>Chlamydia trachomatis: genome sequence analysis of lymphogranuloma venereum isolates.</title>
        <authorList>
            <person name="Thomson N.R."/>
            <person name="Holden M.T."/>
            <person name="Carder C."/>
            <person name="Lennard N."/>
            <person name="Lockey S.J."/>
            <person name="Marsh P."/>
            <person name="Skipp P."/>
            <person name="O'Connor C.D."/>
            <person name="Goodhead I."/>
            <person name="Norbertzcak H."/>
            <person name="Harris B."/>
            <person name="Ormond D."/>
            <person name="Rance R."/>
            <person name="Quail M.A."/>
            <person name="Parkhill J."/>
            <person name="Stephens R.S."/>
            <person name="Clarke I.N."/>
        </authorList>
    </citation>
    <scope>NUCLEOTIDE SEQUENCE [LARGE SCALE GENOMIC DNA]</scope>
    <source>
        <strain evidence="2">434/Bu</strain>
        <strain evidence="3">434/Bu / ATCC VR-902B</strain>
    </source>
</reference>
<keyword evidence="1" id="KW-0472">Membrane</keyword>
<evidence type="ECO:0000313" key="2">
    <source>
        <dbReference type="EMBL" id="CAP03830.1"/>
    </source>
</evidence>
<feature type="transmembrane region" description="Helical" evidence="1">
    <location>
        <begin position="241"/>
        <end position="266"/>
    </location>
</feature>
<evidence type="ECO:0000256" key="1">
    <source>
        <dbReference type="SAM" id="Phobius"/>
    </source>
</evidence>
<dbReference type="AlphaFoldDB" id="A0A0H3MBI2"/>
<dbReference type="HOGENOM" id="CLU_064672_0_0_0"/>
<dbReference type="PATRIC" id="fig|471472.4.peg.421"/>
<dbReference type="KEGG" id="ctb:CTL0390"/>
<dbReference type="NCBIfam" id="NF047332">
    <property type="entry name" value="Chlamy_GarD"/>
    <property type="match status" value="1"/>
</dbReference>
<dbReference type="Proteomes" id="UP001154402">
    <property type="component" value="Chromosome"/>
</dbReference>
<keyword evidence="1" id="KW-0812">Transmembrane</keyword>
<organism evidence="2">
    <name type="scientific">Chlamydia trachomatis serovar L2 (strain ATCC VR-902B / DSM 19102 / 434/Bu)</name>
    <dbReference type="NCBI Taxonomy" id="471472"/>
    <lineage>
        <taxon>Bacteria</taxon>
        <taxon>Pseudomonadati</taxon>
        <taxon>Chlamydiota</taxon>
        <taxon>Chlamydiia</taxon>
        <taxon>Chlamydiales</taxon>
        <taxon>Chlamydiaceae</taxon>
        <taxon>Chlamydia/Chlamydophila group</taxon>
        <taxon>Chlamydia</taxon>
    </lineage>
</organism>
<sequence length="360" mass="38504">MVSFDLNDPVRNTDNHYRNINRMLNSATCAAGGIGLLTPVVCSPMGAFCFAQGPSSAEDLGHRIQHFVACLGPAAGFYSLSNERIMFEEAAVPSVLEAVEATFWISAFARLRGNKPSTCDTVMMSCLIGCISLVCGAMFVAIVSCAVKISRIVRTMTQAHALRETIQRQLAARATDMRSAYSKLKGIIAIRALNEVERGHRKLRNKMITAFVANALITLAFCALLASAVIAAFFLGAASAGLASVFFGCLWGGIGALAVGVLVGIVSGICQRNYKVEAARCIQRGALYALVLEKMQRFPKEFLKDGVAKSVVAIQAGESLDTGELAWEEMPSITACLGREGIDAQAYSFLSVSPLDARIE</sequence>
<protein>
    <submittedName>
        <fullName evidence="2">Exported protein</fullName>
    </submittedName>
</protein>
<accession>A0A0H3MBI2</accession>
<gene>
    <name evidence="2" type="ordered locus">CTL0390</name>
</gene>
<name>A0A0H3MBI2_CHLT2</name>
<dbReference type="CDD" id="cd23942">
    <property type="entry name" value="GarD"/>
    <property type="match status" value="1"/>
</dbReference>
<evidence type="ECO:0000313" key="3">
    <source>
        <dbReference type="Proteomes" id="UP000000795"/>
    </source>
</evidence>
<keyword evidence="1" id="KW-1133">Transmembrane helix</keyword>
<proteinExistence type="predicted"/>
<dbReference type="EMBL" id="AM884176">
    <property type="protein sequence ID" value="CAP03830.1"/>
    <property type="molecule type" value="Genomic_DNA"/>
</dbReference>
<feature type="transmembrane region" description="Helical" evidence="1">
    <location>
        <begin position="122"/>
        <end position="147"/>
    </location>
</feature>
<feature type="transmembrane region" description="Helical" evidence="1">
    <location>
        <begin position="208"/>
        <end position="235"/>
    </location>
</feature>
<dbReference type="SMR" id="A0A0H3MBI2"/>
<dbReference type="RefSeq" id="WP_012263772.1">
    <property type="nucleotide sequence ID" value="NC_010287.1"/>
</dbReference>